<feature type="domain" description="SIS" evidence="2">
    <location>
        <begin position="140"/>
        <end position="276"/>
    </location>
</feature>
<evidence type="ECO:0000313" key="4">
    <source>
        <dbReference type="Proteomes" id="UP000586095"/>
    </source>
</evidence>
<dbReference type="Gene3D" id="1.10.10.10">
    <property type="entry name" value="Winged helix-like DNA-binding domain superfamily/Winged helix DNA-binding domain"/>
    <property type="match status" value="1"/>
</dbReference>
<proteinExistence type="predicted"/>
<protein>
    <submittedName>
        <fullName evidence="3">DNA-binding MurR/RpiR family transcriptional regulator</fullName>
    </submittedName>
</protein>
<dbReference type="GO" id="GO:0097367">
    <property type="term" value="F:carbohydrate derivative binding"/>
    <property type="evidence" value="ECO:0007669"/>
    <property type="project" value="InterPro"/>
</dbReference>
<dbReference type="PROSITE" id="PS51464">
    <property type="entry name" value="SIS"/>
    <property type="match status" value="1"/>
</dbReference>
<dbReference type="PANTHER" id="PTHR30514:SF1">
    <property type="entry name" value="HTH-TYPE TRANSCRIPTIONAL REGULATOR HEXR-RELATED"/>
    <property type="match status" value="1"/>
</dbReference>
<dbReference type="GO" id="GO:1901135">
    <property type="term" value="P:carbohydrate derivative metabolic process"/>
    <property type="evidence" value="ECO:0007669"/>
    <property type="project" value="InterPro"/>
</dbReference>
<dbReference type="InterPro" id="IPR036388">
    <property type="entry name" value="WH-like_DNA-bd_sf"/>
</dbReference>
<dbReference type="GO" id="GO:0003677">
    <property type="term" value="F:DNA binding"/>
    <property type="evidence" value="ECO:0007669"/>
    <property type="project" value="UniProtKB-KW"/>
</dbReference>
<evidence type="ECO:0000313" key="3">
    <source>
        <dbReference type="EMBL" id="NYD27374.1"/>
    </source>
</evidence>
<gene>
    <name evidence="3" type="ORF">BJ960_002177</name>
</gene>
<dbReference type="Gene3D" id="3.40.50.10490">
    <property type="entry name" value="Glucose-6-phosphate isomerase like protein, domain 1"/>
    <property type="match status" value="1"/>
</dbReference>
<keyword evidence="4" id="KW-1185">Reference proteome</keyword>
<accession>A0A852RGN5</accession>
<feature type="domain" description="HTH rpiR-type" evidence="1">
    <location>
        <begin position="15"/>
        <end position="92"/>
    </location>
</feature>
<dbReference type="GO" id="GO:0003700">
    <property type="term" value="F:DNA-binding transcription factor activity"/>
    <property type="evidence" value="ECO:0007669"/>
    <property type="project" value="InterPro"/>
</dbReference>
<dbReference type="InterPro" id="IPR047640">
    <property type="entry name" value="RpiR-like"/>
</dbReference>
<dbReference type="Proteomes" id="UP000586095">
    <property type="component" value="Unassembled WGS sequence"/>
</dbReference>
<dbReference type="RefSeq" id="WP_185987309.1">
    <property type="nucleotide sequence ID" value="NZ_BAAALZ010000001.1"/>
</dbReference>
<dbReference type="InterPro" id="IPR046348">
    <property type="entry name" value="SIS_dom_sf"/>
</dbReference>
<name>A0A852RGN5_9MICO</name>
<organism evidence="3 4">
    <name type="scientific">Leucobacter aridicollis</name>
    <dbReference type="NCBI Taxonomy" id="283878"/>
    <lineage>
        <taxon>Bacteria</taxon>
        <taxon>Bacillati</taxon>
        <taxon>Actinomycetota</taxon>
        <taxon>Actinomycetes</taxon>
        <taxon>Micrococcales</taxon>
        <taxon>Microbacteriaceae</taxon>
        <taxon>Leucobacter</taxon>
    </lineage>
</organism>
<dbReference type="InterPro" id="IPR001347">
    <property type="entry name" value="SIS_dom"/>
</dbReference>
<dbReference type="Pfam" id="PF01380">
    <property type="entry name" value="SIS"/>
    <property type="match status" value="1"/>
</dbReference>
<comment type="caution">
    <text evidence="3">The sequence shown here is derived from an EMBL/GenBank/DDBJ whole genome shotgun (WGS) entry which is preliminary data.</text>
</comment>
<keyword evidence="3" id="KW-0238">DNA-binding</keyword>
<dbReference type="AlphaFoldDB" id="A0A852RGN5"/>
<dbReference type="InterPro" id="IPR000281">
    <property type="entry name" value="HTH_RpiR"/>
</dbReference>
<dbReference type="PROSITE" id="PS51071">
    <property type="entry name" value="HTH_RPIR"/>
    <property type="match status" value="1"/>
</dbReference>
<dbReference type="PANTHER" id="PTHR30514">
    <property type="entry name" value="GLUCOKINASE"/>
    <property type="match status" value="1"/>
</dbReference>
<dbReference type="EMBL" id="JACCBD010000001">
    <property type="protein sequence ID" value="NYD27374.1"/>
    <property type="molecule type" value="Genomic_DNA"/>
</dbReference>
<evidence type="ECO:0000259" key="1">
    <source>
        <dbReference type="PROSITE" id="PS51071"/>
    </source>
</evidence>
<evidence type="ECO:0000259" key="2">
    <source>
        <dbReference type="PROSITE" id="PS51464"/>
    </source>
</evidence>
<sequence length="295" mass="31425">MEAFVTTDTENPGLTRLRARIAERWDSLSRAERAVCATLTGSSAEHLLYASAADLGTESRTSNATVIRTLQSLGYAGLSELKQEVAAPFTTAVAPEVRLKQRIEYLGQNLATIQQEVWKEAESLLSLAAQGNTDADYSAAIDVLIHARTVYCYGLGASGIAAEHLALRLRRTGVSTRRLTVDGFRLADELLGLGAHDAIAVFAPGRVTRDIEAILDRANQVGAKTLLVTDELRQALADRVTATLAAPHTPTGITAEGLIGILIADVLVQGIVAVGPDKALVASQELNELRAQLGY</sequence>
<reference evidence="3 4" key="1">
    <citation type="submission" date="2020-07" db="EMBL/GenBank/DDBJ databases">
        <title>Sequencing the genomes of 1000 actinobacteria strains.</title>
        <authorList>
            <person name="Klenk H.-P."/>
        </authorList>
    </citation>
    <scope>NUCLEOTIDE SEQUENCE [LARGE SCALE GENOMIC DNA]</scope>
    <source>
        <strain evidence="3 4">DSM 17380</strain>
    </source>
</reference>
<dbReference type="InterPro" id="IPR009057">
    <property type="entry name" value="Homeodomain-like_sf"/>
</dbReference>
<dbReference type="SUPFAM" id="SSF53697">
    <property type="entry name" value="SIS domain"/>
    <property type="match status" value="1"/>
</dbReference>
<dbReference type="SUPFAM" id="SSF46689">
    <property type="entry name" value="Homeodomain-like"/>
    <property type="match status" value="1"/>
</dbReference>